<dbReference type="InterPro" id="IPR000863">
    <property type="entry name" value="Sulfotransferase_dom"/>
</dbReference>
<dbReference type="Proteomes" id="UP000694888">
    <property type="component" value="Unplaced"/>
</dbReference>
<organism evidence="4 5">
    <name type="scientific">Aplysia californica</name>
    <name type="common">California sea hare</name>
    <dbReference type="NCBI Taxonomy" id="6500"/>
    <lineage>
        <taxon>Eukaryota</taxon>
        <taxon>Metazoa</taxon>
        <taxon>Spiralia</taxon>
        <taxon>Lophotrochozoa</taxon>
        <taxon>Mollusca</taxon>
        <taxon>Gastropoda</taxon>
        <taxon>Heterobranchia</taxon>
        <taxon>Euthyneura</taxon>
        <taxon>Tectipleura</taxon>
        <taxon>Aplysiida</taxon>
        <taxon>Aplysioidea</taxon>
        <taxon>Aplysiidae</taxon>
        <taxon>Aplysia</taxon>
    </lineage>
</organism>
<dbReference type="Gene3D" id="3.40.50.300">
    <property type="entry name" value="P-loop containing nucleotide triphosphate hydrolases"/>
    <property type="match status" value="1"/>
</dbReference>
<evidence type="ECO:0000256" key="1">
    <source>
        <dbReference type="ARBA" id="ARBA00005771"/>
    </source>
</evidence>
<dbReference type="InterPro" id="IPR027417">
    <property type="entry name" value="P-loop_NTPase"/>
</dbReference>
<accession>A0ABM0JE71</accession>
<keyword evidence="4" id="KW-1185">Reference proteome</keyword>
<sequence>MADTKIAENGEVEKNAEPEISSFPKRMLKSDRQAFGWRVLPLLHLDDPVEFVTSLRKMDMRDDDVIIAAFPKSGTHWMWEVTKMLRKGIASYEDRSKETVMLEFSKRDVIEKEASPRTLNSHLPMCHLPQQVKEKKIKILHLVRNPKDVIVSYYYHLLQMGKFTMSELLELYLTNGMMMAHQFDFLRQMQQYQKDNPEVPVMTIYYEDMKENPVQIAQELAKFLGHDVTEKFCKEVVEACSFSKMKEADPQKKEPKHENTGWKGPPLKVYRKGQIGDWKNHLTVAQNEMIDDFIARESEGIEFQFKYI</sequence>
<gene>
    <name evidence="5" type="primary">LOC101856318</name>
</gene>
<evidence type="ECO:0000259" key="3">
    <source>
        <dbReference type="Pfam" id="PF00685"/>
    </source>
</evidence>
<dbReference type="Pfam" id="PF00685">
    <property type="entry name" value="Sulfotransfer_1"/>
    <property type="match status" value="1"/>
</dbReference>
<dbReference type="PANTHER" id="PTHR11783">
    <property type="entry name" value="SULFOTRANSFERASE SULT"/>
    <property type="match status" value="1"/>
</dbReference>
<reference evidence="5" key="1">
    <citation type="submission" date="2025-08" db="UniProtKB">
        <authorList>
            <consortium name="RefSeq"/>
        </authorList>
    </citation>
    <scope>IDENTIFICATION</scope>
</reference>
<dbReference type="RefSeq" id="XP_005091666.1">
    <property type="nucleotide sequence ID" value="XM_005091609.1"/>
</dbReference>
<comment type="similarity">
    <text evidence="1">Belongs to the sulfotransferase 1 family.</text>
</comment>
<dbReference type="GeneID" id="101856318"/>
<protein>
    <submittedName>
        <fullName evidence="5">Sulfotransferase family cytosolic 1B member 1-like</fullName>
    </submittedName>
</protein>
<feature type="domain" description="Sulfotransferase" evidence="3">
    <location>
        <begin position="62"/>
        <end position="297"/>
    </location>
</feature>
<evidence type="ECO:0000313" key="5">
    <source>
        <dbReference type="RefSeq" id="XP_005091666.1"/>
    </source>
</evidence>
<name>A0ABM0JE71_APLCA</name>
<evidence type="ECO:0000256" key="2">
    <source>
        <dbReference type="ARBA" id="ARBA00022679"/>
    </source>
</evidence>
<proteinExistence type="inferred from homology"/>
<dbReference type="SUPFAM" id="SSF52540">
    <property type="entry name" value="P-loop containing nucleoside triphosphate hydrolases"/>
    <property type="match status" value="1"/>
</dbReference>
<evidence type="ECO:0000313" key="4">
    <source>
        <dbReference type="Proteomes" id="UP000694888"/>
    </source>
</evidence>
<keyword evidence="2" id="KW-0808">Transferase</keyword>